<keyword evidence="4" id="KW-1185">Reference proteome</keyword>
<feature type="domain" description="Prephenate/arogenate dehydrogenase" evidence="2">
    <location>
        <begin position="1"/>
        <end position="281"/>
    </location>
</feature>
<evidence type="ECO:0000256" key="1">
    <source>
        <dbReference type="ARBA" id="ARBA00023002"/>
    </source>
</evidence>
<sequence length="281" mass="31435">MVATIVGTGLIGGSLAISMKEKGVVNWIIGVDQREENLQKAQELKIIDEGVSSIKDAMQRSKLIILAIPVDALLQILPSVMDNAGPEHVIMDVGSTKEKILQLVAGHPNRGRFVAAHPMAGTEYSGPEAAIKNLFTQKTMVLCDVKNSDEDALEVVENMVDKLQMRLVYMNAVEHDLHTAYISHISHITSFALALTVLEKEKEQGRIFELASGGFESTVRLAKSSPDMWVPIFKHNRHNVLDVLDEHINQLQQMKQLLENEDYETFYKLIQKSNKIRKILK</sequence>
<dbReference type="InterPro" id="IPR046826">
    <property type="entry name" value="PDH_N"/>
</dbReference>
<dbReference type="AlphaFoldDB" id="A0A6B9ZLP4"/>
<dbReference type="GO" id="GO:0004665">
    <property type="term" value="F:prephenate dehydrogenase (NADP+) activity"/>
    <property type="evidence" value="ECO:0007669"/>
    <property type="project" value="InterPro"/>
</dbReference>
<gene>
    <name evidence="3" type="ORF">GWR21_25110</name>
</gene>
<reference evidence="3 4" key="1">
    <citation type="submission" date="2020-01" db="EMBL/GenBank/DDBJ databases">
        <title>Complete genome sequence of Chitinophaga sp. H33E-04 isolated from quinoa roots.</title>
        <authorList>
            <person name="Weon H.-Y."/>
            <person name="Lee S.A."/>
        </authorList>
    </citation>
    <scope>NUCLEOTIDE SEQUENCE [LARGE SCALE GENOMIC DNA]</scope>
    <source>
        <strain evidence="3 4">H33E-04</strain>
    </source>
</reference>
<dbReference type="GO" id="GO:0070403">
    <property type="term" value="F:NAD+ binding"/>
    <property type="evidence" value="ECO:0007669"/>
    <property type="project" value="InterPro"/>
</dbReference>
<dbReference type="Gene3D" id="1.10.3660.10">
    <property type="entry name" value="6-phosphogluconate dehydrogenase C-terminal like domain"/>
    <property type="match status" value="1"/>
</dbReference>
<dbReference type="GO" id="GO:0006571">
    <property type="term" value="P:tyrosine biosynthetic process"/>
    <property type="evidence" value="ECO:0007669"/>
    <property type="project" value="InterPro"/>
</dbReference>
<dbReference type="NCBIfam" id="NF006307">
    <property type="entry name" value="PRK08507.1"/>
    <property type="match status" value="1"/>
</dbReference>
<dbReference type="InterPro" id="IPR036291">
    <property type="entry name" value="NAD(P)-bd_dom_sf"/>
</dbReference>
<accession>A0A6B9ZLP4</accession>
<protein>
    <submittedName>
        <fullName evidence="3">Prephenate dehydrogenase</fullName>
        <ecNumber evidence="3">1.3.1.12</ecNumber>
    </submittedName>
</protein>
<name>A0A6B9ZLP4_9BACT</name>
<dbReference type="InterPro" id="IPR050812">
    <property type="entry name" value="Preph/Arog_dehydrog"/>
</dbReference>
<dbReference type="EMBL" id="CP048113">
    <property type="protein sequence ID" value="QHS62739.1"/>
    <property type="molecule type" value="Genomic_DNA"/>
</dbReference>
<dbReference type="SUPFAM" id="SSF51735">
    <property type="entry name" value="NAD(P)-binding Rossmann-fold domains"/>
    <property type="match status" value="1"/>
</dbReference>
<dbReference type="InterPro" id="IPR003099">
    <property type="entry name" value="Prephen_DH"/>
</dbReference>
<dbReference type="Gene3D" id="3.40.50.720">
    <property type="entry name" value="NAD(P)-binding Rossmann-like Domain"/>
    <property type="match status" value="1"/>
</dbReference>
<dbReference type="PANTHER" id="PTHR21363:SF0">
    <property type="entry name" value="PREPHENATE DEHYDROGENASE [NADP(+)]"/>
    <property type="match status" value="1"/>
</dbReference>
<evidence type="ECO:0000313" key="4">
    <source>
        <dbReference type="Proteomes" id="UP000476411"/>
    </source>
</evidence>
<dbReference type="SUPFAM" id="SSF48179">
    <property type="entry name" value="6-phosphogluconate dehydrogenase C-terminal domain-like"/>
    <property type="match status" value="1"/>
</dbReference>
<dbReference type="FunFam" id="3.40.50.720:FF:000208">
    <property type="entry name" value="Prephenate dehydrogenase"/>
    <property type="match status" value="1"/>
</dbReference>
<dbReference type="InterPro" id="IPR046825">
    <property type="entry name" value="PDH_C"/>
</dbReference>
<dbReference type="PROSITE" id="PS51176">
    <property type="entry name" value="PDH_ADH"/>
    <property type="match status" value="1"/>
</dbReference>
<dbReference type="PANTHER" id="PTHR21363">
    <property type="entry name" value="PREPHENATE DEHYDROGENASE"/>
    <property type="match status" value="1"/>
</dbReference>
<organism evidence="3 4">
    <name type="scientific">Chitinophaga agri</name>
    <dbReference type="NCBI Taxonomy" id="2703787"/>
    <lineage>
        <taxon>Bacteria</taxon>
        <taxon>Pseudomonadati</taxon>
        <taxon>Bacteroidota</taxon>
        <taxon>Chitinophagia</taxon>
        <taxon>Chitinophagales</taxon>
        <taxon>Chitinophagaceae</taxon>
        <taxon>Chitinophaga</taxon>
    </lineage>
</organism>
<dbReference type="Pfam" id="PF02153">
    <property type="entry name" value="PDH_N"/>
    <property type="match status" value="1"/>
</dbReference>
<proteinExistence type="predicted"/>
<dbReference type="KEGG" id="chih:GWR21_25110"/>
<dbReference type="InterPro" id="IPR008927">
    <property type="entry name" value="6-PGluconate_DH-like_C_sf"/>
</dbReference>
<evidence type="ECO:0000259" key="2">
    <source>
        <dbReference type="PROSITE" id="PS51176"/>
    </source>
</evidence>
<dbReference type="GO" id="GO:0008977">
    <property type="term" value="F:prephenate dehydrogenase (NAD+) activity"/>
    <property type="evidence" value="ECO:0007669"/>
    <property type="project" value="UniProtKB-EC"/>
</dbReference>
<keyword evidence="1 3" id="KW-0560">Oxidoreductase</keyword>
<dbReference type="Proteomes" id="UP000476411">
    <property type="component" value="Chromosome"/>
</dbReference>
<dbReference type="RefSeq" id="WP_162334432.1">
    <property type="nucleotide sequence ID" value="NZ_CP048113.1"/>
</dbReference>
<evidence type="ECO:0000313" key="3">
    <source>
        <dbReference type="EMBL" id="QHS62739.1"/>
    </source>
</evidence>
<dbReference type="Pfam" id="PF20463">
    <property type="entry name" value="PDH_C"/>
    <property type="match status" value="1"/>
</dbReference>
<dbReference type="EC" id="1.3.1.12" evidence="3"/>